<evidence type="ECO:0000313" key="1">
    <source>
        <dbReference type="EMBL" id="KFM65064.1"/>
    </source>
</evidence>
<sequence length="53" mass="6004">MENNSESGFISHTFEDTLLDVPVTFFLLKMKECLFIWVGDQGNFDSLAVAMNT</sequence>
<feature type="non-terminal residue" evidence="1">
    <location>
        <position position="53"/>
    </location>
</feature>
<reference evidence="1 2" key="1">
    <citation type="submission" date="2013-11" db="EMBL/GenBank/DDBJ databases">
        <title>Genome sequencing of Stegodyphus mimosarum.</title>
        <authorList>
            <person name="Bechsgaard J."/>
        </authorList>
    </citation>
    <scope>NUCLEOTIDE SEQUENCE [LARGE SCALE GENOMIC DNA]</scope>
</reference>
<evidence type="ECO:0000313" key="2">
    <source>
        <dbReference type="Proteomes" id="UP000054359"/>
    </source>
</evidence>
<accession>A0A087TIX5</accession>
<protein>
    <recommendedName>
        <fullName evidence="3">Proteasome assembly chaperone 4</fullName>
    </recommendedName>
</protein>
<organism evidence="1 2">
    <name type="scientific">Stegodyphus mimosarum</name>
    <name type="common">African social velvet spider</name>
    <dbReference type="NCBI Taxonomy" id="407821"/>
    <lineage>
        <taxon>Eukaryota</taxon>
        <taxon>Metazoa</taxon>
        <taxon>Ecdysozoa</taxon>
        <taxon>Arthropoda</taxon>
        <taxon>Chelicerata</taxon>
        <taxon>Arachnida</taxon>
        <taxon>Araneae</taxon>
        <taxon>Araneomorphae</taxon>
        <taxon>Entelegynae</taxon>
        <taxon>Eresoidea</taxon>
        <taxon>Eresidae</taxon>
        <taxon>Stegodyphus</taxon>
    </lineage>
</organism>
<proteinExistence type="predicted"/>
<keyword evidence="2" id="KW-1185">Reference proteome</keyword>
<gene>
    <name evidence="1" type="ORF">X975_00697</name>
</gene>
<dbReference type="EMBL" id="KK115412">
    <property type="protein sequence ID" value="KFM65064.1"/>
    <property type="molecule type" value="Genomic_DNA"/>
</dbReference>
<name>A0A087TIX5_STEMI</name>
<dbReference type="AlphaFoldDB" id="A0A087TIX5"/>
<dbReference type="OrthoDB" id="368507at2759"/>
<evidence type="ECO:0008006" key="3">
    <source>
        <dbReference type="Google" id="ProtNLM"/>
    </source>
</evidence>
<dbReference type="Proteomes" id="UP000054359">
    <property type="component" value="Unassembled WGS sequence"/>
</dbReference>